<evidence type="ECO:0000313" key="10">
    <source>
        <dbReference type="EMBL" id="MFD1232117.1"/>
    </source>
</evidence>
<dbReference type="Proteomes" id="UP001597182">
    <property type="component" value="Unassembled WGS sequence"/>
</dbReference>
<evidence type="ECO:0000256" key="5">
    <source>
        <dbReference type="ARBA" id="ARBA00022989"/>
    </source>
</evidence>
<dbReference type="InterPro" id="IPR050366">
    <property type="entry name" value="BP-dependent_transpt_permease"/>
</dbReference>
<evidence type="ECO:0000256" key="4">
    <source>
        <dbReference type="ARBA" id="ARBA00022692"/>
    </source>
</evidence>
<dbReference type="RefSeq" id="WP_013676708.1">
    <property type="nucleotide sequence ID" value="NZ_BAABKS010000059.1"/>
</dbReference>
<accession>A0ABW3VAF3</accession>
<feature type="transmembrane region" description="Helical" evidence="7">
    <location>
        <begin position="214"/>
        <end position="236"/>
    </location>
</feature>
<comment type="subcellular location">
    <subcellularLocation>
        <location evidence="1 7">Cell membrane</location>
        <topology evidence="1 7">Multi-pass membrane protein</topology>
    </subcellularLocation>
</comment>
<evidence type="ECO:0000313" key="11">
    <source>
        <dbReference type="Proteomes" id="UP001597182"/>
    </source>
</evidence>
<evidence type="ECO:0000256" key="8">
    <source>
        <dbReference type="SAM" id="MobiDB-lite"/>
    </source>
</evidence>
<dbReference type="Pfam" id="PF00528">
    <property type="entry name" value="BPD_transp_1"/>
    <property type="match status" value="1"/>
</dbReference>
<proteinExistence type="inferred from homology"/>
<protein>
    <submittedName>
        <fullName evidence="10">ABC transporter permease</fullName>
    </submittedName>
</protein>
<keyword evidence="3" id="KW-1003">Cell membrane</keyword>
<feature type="region of interest" description="Disordered" evidence="8">
    <location>
        <begin position="1"/>
        <end position="26"/>
    </location>
</feature>
<evidence type="ECO:0000259" key="9">
    <source>
        <dbReference type="PROSITE" id="PS50928"/>
    </source>
</evidence>
<dbReference type="PANTHER" id="PTHR43386">
    <property type="entry name" value="OLIGOPEPTIDE TRANSPORT SYSTEM PERMEASE PROTEIN APPC"/>
    <property type="match status" value="1"/>
</dbReference>
<feature type="transmembrane region" description="Helical" evidence="7">
    <location>
        <begin position="256"/>
        <end position="282"/>
    </location>
</feature>
<evidence type="ECO:0000256" key="2">
    <source>
        <dbReference type="ARBA" id="ARBA00022448"/>
    </source>
</evidence>
<dbReference type="PANTHER" id="PTHR43386:SF25">
    <property type="entry name" value="PEPTIDE ABC TRANSPORTER PERMEASE PROTEIN"/>
    <property type="match status" value="1"/>
</dbReference>
<feature type="transmembrane region" description="Helical" evidence="7">
    <location>
        <begin position="97"/>
        <end position="120"/>
    </location>
</feature>
<keyword evidence="2 7" id="KW-0813">Transport</keyword>
<keyword evidence="5 7" id="KW-1133">Transmembrane helix</keyword>
<feature type="domain" description="ABC transmembrane type-1" evidence="9">
    <location>
        <begin position="93"/>
        <end position="282"/>
    </location>
</feature>
<dbReference type="SUPFAM" id="SSF161098">
    <property type="entry name" value="MetI-like"/>
    <property type="match status" value="1"/>
</dbReference>
<dbReference type="PROSITE" id="PS50928">
    <property type="entry name" value="ABC_TM1"/>
    <property type="match status" value="1"/>
</dbReference>
<comment type="caution">
    <text evidence="10">The sequence shown here is derived from an EMBL/GenBank/DDBJ whole genome shotgun (WGS) entry which is preliminary data.</text>
</comment>
<organism evidence="10 11">
    <name type="scientific">Pseudonocardia benzenivorans</name>
    <dbReference type="NCBI Taxonomy" id="228005"/>
    <lineage>
        <taxon>Bacteria</taxon>
        <taxon>Bacillati</taxon>
        <taxon>Actinomycetota</taxon>
        <taxon>Actinomycetes</taxon>
        <taxon>Pseudonocardiales</taxon>
        <taxon>Pseudonocardiaceae</taxon>
        <taxon>Pseudonocardia</taxon>
    </lineage>
</organism>
<keyword evidence="4 7" id="KW-0812">Transmembrane</keyword>
<comment type="similarity">
    <text evidence="7">Belongs to the binding-protein-dependent transport system permease family.</text>
</comment>
<evidence type="ECO:0000256" key="3">
    <source>
        <dbReference type="ARBA" id="ARBA00022475"/>
    </source>
</evidence>
<feature type="transmembrane region" description="Helical" evidence="7">
    <location>
        <begin position="156"/>
        <end position="175"/>
    </location>
</feature>
<name>A0ABW3VAF3_9PSEU</name>
<sequence>MTATIEASPNAVPGSGAAPTTAPRRRRRMTVSARIAAGVVALIVLVAIVGPLLVGDPNAGDAARRLLPAGSAGHILGTDGQGRDVFARLIDGTRLSLLAGLVPVLFAAVVGTTLGVTAGLSGKWGHRAIMRTLDVFYAFPAVLLAIAIAAALGSGISNSIIALAVILVPPVARVAETETRRLADLDYMDAARASGASRLAIATRQVLPNVAPPVVVYCTALIGLSIVYAAGLSFLGLGVSPPTAEWGLMVSDHTQYIYTAPFLAAIPALAILVASVAFNVLGDGLRDLLDVRSEARA</sequence>
<dbReference type="Gene3D" id="1.10.3720.10">
    <property type="entry name" value="MetI-like"/>
    <property type="match status" value="1"/>
</dbReference>
<evidence type="ECO:0000256" key="7">
    <source>
        <dbReference type="RuleBase" id="RU363032"/>
    </source>
</evidence>
<evidence type="ECO:0000256" key="1">
    <source>
        <dbReference type="ARBA" id="ARBA00004651"/>
    </source>
</evidence>
<feature type="transmembrane region" description="Helical" evidence="7">
    <location>
        <begin position="35"/>
        <end position="54"/>
    </location>
</feature>
<dbReference type="InterPro" id="IPR000515">
    <property type="entry name" value="MetI-like"/>
</dbReference>
<keyword evidence="11" id="KW-1185">Reference proteome</keyword>
<reference evidence="11" key="1">
    <citation type="journal article" date="2019" name="Int. J. Syst. Evol. Microbiol.">
        <title>The Global Catalogue of Microorganisms (GCM) 10K type strain sequencing project: providing services to taxonomists for standard genome sequencing and annotation.</title>
        <authorList>
            <consortium name="The Broad Institute Genomics Platform"/>
            <consortium name="The Broad Institute Genome Sequencing Center for Infectious Disease"/>
            <person name="Wu L."/>
            <person name="Ma J."/>
        </authorList>
    </citation>
    <scope>NUCLEOTIDE SEQUENCE [LARGE SCALE GENOMIC DNA]</scope>
    <source>
        <strain evidence="11">CCUG 49018</strain>
    </source>
</reference>
<keyword evidence="6 7" id="KW-0472">Membrane</keyword>
<evidence type="ECO:0000256" key="6">
    <source>
        <dbReference type="ARBA" id="ARBA00023136"/>
    </source>
</evidence>
<gene>
    <name evidence="10" type="ORF">ACFQ34_02370</name>
</gene>
<feature type="transmembrane region" description="Helical" evidence="7">
    <location>
        <begin position="132"/>
        <end position="150"/>
    </location>
</feature>
<dbReference type="InterPro" id="IPR035906">
    <property type="entry name" value="MetI-like_sf"/>
</dbReference>
<dbReference type="CDD" id="cd06261">
    <property type="entry name" value="TM_PBP2"/>
    <property type="match status" value="1"/>
</dbReference>
<dbReference type="EMBL" id="JBHTMB010000015">
    <property type="protein sequence ID" value="MFD1232117.1"/>
    <property type="molecule type" value="Genomic_DNA"/>
</dbReference>